<evidence type="ECO:0000313" key="3">
    <source>
        <dbReference type="Proteomes" id="UP000272503"/>
    </source>
</evidence>
<dbReference type="EMBL" id="RCUX01000003">
    <property type="protein sequence ID" value="RLP76768.1"/>
    <property type="molecule type" value="Genomic_DNA"/>
</dbReference>
<keyword evidence="1" id="KW-1133">Transmembrane helix</keyword>
<organism evidence="2 3">
    <name type="scientific">Mycetocola tolaasinivorans</name>
    <dbReference type="NCBI Taxonomy" id="76635"/>
    <lineage>
        <taxon>Bacteria</taxon>
        <taxon>Bacillati</taxon>
        <taxon>Actinomycetota</taxon>
        <taxon>Actinomycetes</taxon>
        <taxon>Micrococcales</taxon>
        <taxon>Microbacteriaceae</taxon>
        <taxon>Mycetocola</taxon>
    </lineage>
</organism>
<accession>A0A3L7AAB5</accession>
<evidence type="ECO:0000313" key="2">
    <source>
        <dbReference type="EMBL" id="RLP76768.1"/>
    </source>
</evidence>
<feature type="transmembrane region" description="Helical" evidence="1">
    <location>
        <begin position="71"/>
        <end position="92"/>
    </location>
</feature>
<dbReference type="AlphaFoldDB" id="A0A3L7AAB5"/>
<feature type="transmembrane region" description="Helical" evidence="1">
    <location>
        <begin position="47"/>
        <end position="65"/>
    </location>
</feature>
<proteinExistence type="predicted"/>
<keyword evidence="1" id="KW-0812">Transmembrane</keyword>
<gene>
    <name evidence="2" type="ORF">D9V32_03760</name>
</gene>
<feature type="transmembrane region" description="Helical" evidence="1">
    <location>
        <begin position="6"/>
        <end position="26"/>
    </location>
</feature>
<keyword evidence="1" id="KW-0472">Membrane</keyword>
<name>A0A3L7AAB5_9MICO</name>
<evidence type="ECO:0000256" key="1">
    <source>
        <dbReference type="SAM" id="Phobius"/>
    </source>
</evidence>
<keyword evidence="3" id="KW-1185">Reference proteome</keyword>
<protein>
    <submittedName>
        <fullName evidence="2">Uncharacterized protein</fullName>
    </submittedName>
</protein>
<sequence length="101" mass="11085">MPITHFIAIPLLILLALYLGFQVARLQRRPRARGNSQPPRHPSAKSLAWTAVFVLAFTLILTERAVLPPLWLQLVVLTIAPLAVGYVAGLIASTRGAQKPR</sequence>
<reference evidence="2 3" key="1">
    <citation type="submission" date="2018-10" db="EMBL/GenBank/DDBJ databases">
        <authorList>
            <person name="Li J."/>
        </authorList>
    </citation>
    <scope>NUCLEOTIDE SEQUENCE [LARGE SCALE GENOMIC DNA]</scope>
    <source>
        <strain evidence="2 3">IF 016277</strain>
    </source>
</reference>
<comment type="caution">
    <text evidence="2">The sequence shown here is derived from an EMBL/GenBank/DDBJ whole genome shotgun (WGS) entry which is preliminary data.</text>
</comment>
<dbReference type="Proteomes" id="UP000272503">
    <property type="component" value="Unassembled WGS sequence"/>
</dbReference>